<keyword evidence="2" id="KW-0808">Transferase</keyword>
<dbReference type="EMBL" id="JAVDTR010000021">
    <property type="protein sequence ID" value="MDR6726999.1"/>
    <property type="molecule type" value="Genomic_DNA"/>
</dbReference>
<gene>
    <name evidence="2" type="ORF">J2W91_005524</name>
</gene>
<dbReference type="Proteomes" id="UP001254832">
    <property type="component" value="Unassembled WGS sequence"/>
</dbReference>
<evidence type="ECO:0000259" key="1">
    <source>
        <dbReference type="Pfam" id="PF08241"/>
    </source>
</evidence>
<dbReference type="RefSeq" id="WP_235540673.1">
    <property type="nucleotide sequence ID" value="NZ_JAVDTR010000021.1"/>
</dbReference>
<name>A0AAP5H611_PAEAM</name>
<sequence length="209" mass="24573">MMQVYWDKRFESKEMVWGEEPSQTVYHAMDVFASNDVQTLLVPGSGYGRNTKLLSSHFSVTGLEFSKLAIEMSKDWDAKTQVIECSILEPINLETQWDAIYCYNVLHLFLMEDRMKLIRNSMKQLRDQGIMYFTCFSDQDQRNGRGSRLEDNTYEYKEGKAAHFFTEQDLIQHFAGMRVIEMGLLDEEIPYSETETEKYSLRYIIVQMV</sequence>
<dbReference type="Pfam" id="PF08241">
    <property type="entry name" value="Methyltransf_11"/>
    <property type="match status" value="1"/>
</dbReference>
<dbReference type="GO" id="GO:0032259">
    <property type="term" value="P:methylation"/>
    <property type="evidence" value="ECO:0007669"/>
    <property type="project" value="UniProtKB-KW"/>
</dbReference>
<proteinExistence type="predicted"/>
<dbReference type="Gene3D" id="3.40.50.150">
    <property type="entry name" value="Vaccinia Virus protein VP39"/>
    <property type="match status" value="1"/>
</dbReference>
<comment type="caution">
    <text evidence="2">The sequence shown here is derived from an EMBL/GenBank/DDBJ whole genome shotgun (WGS) entry which is preliminary data.</text>
</comment>
<dbReference type="AlphaFoldDB" id="A0AAP5H611"/>
<evidence type="ECO:0000313" key="2">
    <source>
        <dbReference type="EMBL" id="MDR6726999.1"/>
    </source>
</evidence>
<protein>
    <submittedName>
        <fullName evidence="2">SAM-dependent methyltransferase</fullName>
    </submittedName>
</protein>
<evidence type="ECO:0000313" key="3">
    <source>
        <dbReference type="Proteomes" id="UP001254832"/>
    </source>
</evidence>
<dbReference type="InterPro" id="IPR013216">
    <property type="entry name" value="Methyltransf_11"/>
</dbReference>
<dbReference type="GO" id="GO:0008757">
    <property type="term" value="F:S-adenosylmethionine-dependent methyltransferase activity"/>
    <property type="evidence" value="ECO:0007669"/>
    <property type="project" value="InterPro"/>
</dbReference>
<organism evidence="2 3">
    <name type="scientific">Paenibacillus amylolyticus</name>
    <dbReference type="NCBI Taxonomy" id="1451"/>
    <lineage>
        <taxon>Bacteria</taxon>
        <taxon>Bacillati</taxon>
        <taxon>Bacillota</taxon>
        <taxon>Bacilli</taxon>
        <taxon>Bacillales</taxon>
        <taxon>Paenibacillaceae</taxon>
        <taxon>Paenibacillus</taxon>
    </lineage>
</organism>
<accession>A0AAP5H611</accession>
<feature type="domain" description="Methyltransferase type 11" evidence="1">
    <location>
        <begin position="43"/>
        <end position="133"/>
    </location>
</feature>
<keyword evidence="2" id="KW-0489">Methyltransferase</keyword>
<dbReference type="SUPFAM" id="SSF53335">
    <property type="entry name" value="S-adenosyl-L-methionine-dependent methyltransferases"/>
    <property type="match status" value="1"/>
</dbReference>
<dbReference type="InterPro" id="IPR029063">
    <property type="entry name" value="SAM-dependent_MTases_sf"/>
</dbReference>
<reference evidence="2" key="1">
    <citation type="submission" date="2023-07" db="EMBL/GenBank/DDBJ databases">
        <title>Sorghum-associated microbial communities from plants grown in Nebraska, USA.</title>
        <authorList>
            <person name="Schachtman D."/>
        </authorList>
    </citation>
    <scope>NUCLEOTIDE SEQUENCE</scope>
    <source>
        <strain evidence="2">BE80</strain>
    </source>
</reference>